<evidence type="ECO:0000313" key="2">
    <source>
        <dbReference type="Proteomes" id="UP000494363"/>
    </source>
</evidence>
<dbReference type="AlphaFoldDB" id="A0A6J5F9Q2"/>
<reference evidence="1 2" key="1">
    <citation type="submission" date="2020-04" db="EMBL/GenBank/DDBJ databases">
        <authorList>
            <person name="De Canck E."/>
        </authorList>
    </citation>
    <scope>NUCLEOTIDE SEQUENCE [LARGE SCALE GENOMIC DNA]</scope>
    <source>
        <strain evidence="1 2">LMG 29542</strain>
    </source>
</reference>
<protein>
    <submittedName>
        <fullName evidence="1">Uncharacterized protein</fullName>
    </submittedName>
</protein>
<dbReference type="Proteomes" id="UP000494363">
    <property type="component" value="Unassembled WGS sequence"/>
</dbReference>
<dbReference type="EMBL" id="CADIKH010000110">
    <property type="protein sequence ID" value="CAB3774362.1"/>
    <property type="molecule type" value="Genomic_DNA"/>
</dbReference>
<organism evidence="1 2">
    <name type="scientific">Paraburkholderia humisilvae</name>
    <dbReference type="NCBI Taxonomy" id="627669"/>
    <lineage>
        <taxon>Bacteria</taxon>
        <taxon>Pseudomonadati</taxon>
        <taxon>Pseudomonadota</taxon>
        <taxon>Betaproteobacteria</taxon>
        <taxon>Burkholderiales</taxon>
        <taxon>Burkholderiaceae</taxon>
        <taxon>Paraburkholderia</taxon>
    </lineage>
</organism>
<accession>A0A6J5F9Q2</accession>
<name>A0A6J5F9Q2_9BURK</name>
<keyword evidence="2" id="KW-1185">Reference proteome</keyword>
<evidence type="ECO:0000313" key="1">
    <source>
        <dbReference type="EMBL" id="CAB3774362.1"/>
    </source>
</evidence>
<gene>
    <name evidence="1" type="ORF">LMG29542_07751</name>
</gene>
<sequence>MQTNESLFQTRLELLQTFLIDSARPALRFTRSQAISKFLRL</sequence>
<proteinExistence type="predicted"/>